<dbReference type="PANTHER" id="PTHR48073:SF2">
    <property type="entry name" value="O-SUCCINYLBENZOATE SYNTHASE"/>
    <property type="match status" value="1"/>
</dbReference>
<sequence length="323" mass="36664">MQLELYRYTLPIHTGLILRGNAFKTRQGLIIKLIKGEKIGLGEISPLPFFSIETLVQAEQQIKAVFKRLHNGENLQLNQLYPSVAFGLSCALAELNNVLKIEPFSFQSVPLFKGDVGQFITQLNQMENKIGKLKVALQAPEQEAEMINQLFAQIPDLTLRLDANRKWDWQQAVTFGKKFAKCYRSRLEFIEEPCQTPKLSQHFANEFQLPIAWDETSRESHFFVKKQRNVTAIIIKPTLIGSLEKCQNIIDQAHQQGLQAVISSSIESSLALSQLAQFSQKYTPHTLAGLDTLNLMQHQLIRSFSDVSLPLVGIESEFVERII</sequence>
<dbReference type="InterPro" id="IPR041338">
    <property type="entry name" value="OSBS_N"/>
</dbReference>
<dbReference type="NCBIfam" id="TIGR01927">
    <property type="entry name" value="menC_gam_Gplu"/>
    <property type="match status" value="1"/>
</dbReference>
<evidence type="ECO:0000259" key="5">
    <source>
        <dbReference type="SMART" id="SM00922"/>
    </source>
</evidence>
<dbReference type="GO" id="GO:0046872">
    <property type="term" value="F:metal ion binding"/>
    <property type="evidence" value="ECO:0007669"/>
    <property type="project" value="UniProtKB-KW"/>
</dbReference>
<keyword evidence="3 6" id="KW-0456">Lyase</keyword>
<reference evidence="6" key="1">
    <citation type="journal article" date="2023" name="Front. Microbiol.">
        <title>Phylogeography and host specificity of Pasteurellaceae pathogenic to sea-farmed fish in the north-east Atlantic.</title>
        <authorList>
            <person name="Gulla S."/>
            <person name="Colquhoun D.J."/>
            <person name="Olsen A.B."/>
            <person name="Spilsberg B."/>
            <person name="Lagesen K."/>
            <person name="Aakesson C.P."/>
            <person name="Strom S."/>
            <person name="Manji F."/>
            <person name="Birkbeck T.H."/>
            <person name="Nilsen H.K."/>
        </authorList>
    </citation>
    <scope>NUCLEOTIDE SEQUENCE</scope>
    <source>
        <strain evidence="6">TW16_20</strain>
    </source>
</reference>
<dbReference type="Proteomes" id="UP001236239">
    <property type="component" value="Unassembled WGS sequence"/>
</dbReference>
<dbReference type="Gene3D" id="3.20.20.120">
    <property type="entry name" value="Enolase-like C-terminal domain"/>
    <property type="match status" value="1"/>
</dbReference>
<dbReference type="EMBL" id="JASAYQ010000018">
    <property type="protein sequence ID" value="MDP8173549.1"/>
    <property type="molecule type" value="Genomic_DNA"/>
</dbReference>
<dbReference type="PANTHER" id="PTHR48073">
    <property type="entry name" value="O-SUCCINYLBENZOATE SYNTHASE-RELATED"/>
    <property type="match status" value="1"/>
</dbReference>
<dbReference type="SFLD" id="SFLDS00001">
    <property type="entry name" value="Enolase"/>
    <property type="match status" value="1"/>
</dbReference>
<organism evidence="6 7">
    <name type="scientific">Phocoenobacter skyensis</name>
    <dbReference type="NCBI Taxonomy" id="97481"/>
    <lineage>
        <taxon>Bacteria</taxon>
        <taxon>Pseudomonadati</taxon>
        <taxon>Pseudomonadota</taxon>
        <taxon>Gammaproteobacteria</taxon>
        <taxon>Pasteurellales</taxon>
        <taxon>Pasteurellaceae</taxon>
        <taxon>Phocoenobacter</taxon>
    </lineage>
</organism>
<dbReference type="Pfam" id="PF21508">
    <property type="entry name" value="MenC_N"/>
    <property type="match status" value="1"/>
</dbReference>
<keyword evidence="2" id="KW-0460">Magnesium</keyword>
<dbReference type="InterPro" id="IPR013342">
    <property type="entry name" value="Mandelate_racemase_C"/>
</dbReference>
<evidence type="ECO:0000256" key="2">
    <source>
        <dbReference type="ARBA" id="ARBA00022842"/>
    </source>
</evidence>
<dbReference type="SFLD" id="SFLDG00180">
    <property type="entry name" value="muconate_cycloisomerase"/>
    <property type="match status" value="1"/>
</dbReference>
<evidence type="ECO:0000256" key="1">
    <source>
        <dbReference type="ARBA" id="ARBA00022723"/>
    </source>
</evidence>
<dbReference type="InterPro" id="IPR029065">
    <property type="entry name" value="Enolase_C-like"/>
</dbReference>
<dbReference type="SUPFAM" id="SSF51604">
    <property type="entry name" value="Enolase C-terminal domain-like"/>
    <property type="match status" value="1"/>
</dbReference>
<proteinExistence type="predicted"/>
<evidence type="ECO:0000313" key="7">
    <source>
        <dbReference type="Proteomes" id="UP001236239"/>
    </source>
</evidence>
<dbReference type="Pfam" id="PF13378">
    <property type="entry name" value="MR_MLE_C"/>
    <property type="match status" value="1"/>
</dbReference>
<dbReference type="GO" id="GO:0043748">
    <property type="term" value="F:O-succinylbenzoate synthase activity"/>
    <property type="evidence" value="ECO:0007669"/>
    <property type="project" value="UniProtKB-EC"/>
</dbReference>
<dbReference type="SMART" id="SM00922">
    <property type="entry name" value="MR_MLE"/>
    <property type="match status" value="1"/>
</dbReference>
<dbReference type="SUPFAM" id="SSF54826">
    <property type="entry name" value="Enolase N-terminal domain-like"/>
    <property type="match status" value="1"/>
</dbReference>
<evidence type="ECO:0000256" key="3">
    <source>
        <dbReference type="ARBA" id="ARBA00023239"/>
    </source>
</evidence>
<dbReference type="AlphaFoldDB" id="A0AAJ6P1B9"/>
<dbReference type="RefSeq" id="WP_306373690.1">
    <property type="nucleotide sequence ID" value="NZ_JASAYK010000002.1"/>
</dbReference>
<comment type="caution">
    <text evidence="6">The sequence shown here is derived from an EMBL/GenBank/DDBJ whole genome shotgun (WGS) entry which is preliminary data.</text>
</comment>
<dbReference type="GO" id="GO:0009234">
    <property type="term" value="P:menaquinone biosynthetic process"/>
    <property type="evidence" value="ECO:0007669"/>
    <property type="project" value="UniProtKB-UniRule"/>
</dbReference>
<dbReference type="SFLD" id="SFLDF00009">
    <property type="entry name" value="o-succinylbenzoate_synthase"/>
    <property type="match status" value="1"/>
</dbReference>
<gene>
    <name evidence="6" type="primary">menC</name>
    <name evidence="6" type="ORF">QJU93_09305</name>
</gene>
<dbReference type="InterPro" id="IPR036849">
    <property type="entry name" value="Enolase-like_C_sf"/>
</dbReference>
<dbReference type="Gene3D" id="3.30.390.10">
    <property type="entry name" value="Enolase-like, N-terminal domain"/>
    <property type="match status" value="1"/>
</dbReference>
<dbReference type="NCBIfam" id="NF003473">
    <property type="entry name" value="PRK05105.1"/>
    <property type="match status" value="1"/>
</dbReference>
<feature type="domain" description="Mandelate racemase/muconate lactonizing enzyme C-terminal" evidence="5">
    <location>
        <begin position="113"/>
        <end position="210"/>
    </location>
</feature>
<evidence type="ECO:0000313" key="6">
    <source>
        <dbReference type="EMBL" id="MDP8173549.1"/>
    </source>
</evidence>
<dbReference type="EC" id="4.2.1.113" evidence="4"/>
<name>A0AAJ6P1B9_9PAST</name>
<protein>
    <recommendedName>
        <fullName evidence="4">o-succinylbenzoate synthase</fullName>
        <ecNumber evidence="4">4.2.1.113</ecNumber>
    </recommendedName>
</protein>
<dbReference type="InterPro" id="IPR029017">
    <property type="entry name" value="Enolase-like_N"/>
</dbReference>
<dbReference type="CDD" id="cd03320">
    <property type="entry name" value="OSBS"/>
    <property type="match status" value="1"/>
</dbReference>
<accession>A0AAJ6P1B9</accession>
<evidence type="ECO:0000256" key="4">
    <source>
        <dbReference type="NCBIfam" id="TIGR01927"/>
    </source>
</evidence>
<keyword evidence="1" id="KW-0479">Metal-binding</keyword>